<dbReference type="Gene3D" id="2.30.110.10">
    <property type="entry name" value="Electron Transport, Fmn-binding Protein, Chain A"/>
    <property type="match status" value="1"/>
</dbReference>
<name>A0A1S6IYL3_9FIRM</name>
<evidence type="ECO:0000313" key="5">
    <source>
        <dbReference type="Proteomes" id="UP000189464"/>
    </source>
</evidence>
<dbReference type="InterPro" id="IPR048574">
    <property type="entry name" value="RUBY_RBDX"/>
</dbReference>
<keyword evidence="2" id="KW-0560">Oxidoreductase</keyword>
<dbReference type="InterPro" id="IPR002563">
    <property type="entry name" value="Flavin_Rdtase-like_dom"/>
</dbReference>
<evidence type="ECO:0000259" key="3">
    <source>
        <dbReference type="PROSITE" id="PS50903"/>
    </source>
</evidence>
<dbReference type="SUPFAM" id="SSF57802">
    <property type="entry name" value="Rubredoxin-like"/>
    <property type="match status" value="2"/>
</dbReference>
<dbReference type="AlphaFoldDB" id="A0A1S6IYL3"/>
<dbReference type="SUPFAM" id="SSF50475">
    <property type="entry name" value="FMN-binding split barrel"/>
    <property type="match status" value="1"/>
</dbReference>
<dbReference type="InterPro" id="IPR050268">
    <property type="entry name" value="NADH-dep_flavin_reductase"/>
</dbReference>
<accession>A0A1S6IYL3</accession>
<dbReference type="STRING" id="1833852.B0537_12705"/>
<dbReference type="InterPro" id="IPR024934">
    <property type="entry name" value="Rubredoxin-like_dom"/>
</dbReference>
<dbReference type="CDD" id="cd00729">
    <property type="entry name" value="rubredoxin_SM"/>
    <property type="match status" value="1"/>
</dbReference>
<dbReference type="Proteomes" id="UP000189464">
    <property type="component" value="Chromosome"/>
</dbReference>
<sequence length="242" mass="26672">MSKWRCTVCGYIYEGVEPPETCPLCGVDKTHFEKVVEEKTGNCEDAIKKALRHISYGLYIVSSRQGEKINGQCANTVFQITSDPVRLAIGINKNNLTHEYIQASQVFSVSILDTNGLDLVKKFGFRSGREVDKFTDVNYELGTTATPLLQDCLAALECKVVGSMDLGTHTLFIGEVVCALTKGAGEPMTYALYHQIKNKPAATPPQEASQWRCKVCGYIHTGQQPPEVCPVCNVGPEEFEKI</sequence>
<dbReference type="CDD" id="cd00350">
    <property type="entry name" value="rubredoxin_like"/>
    <property type="match status" value="1"/>
</dbReference>
<evidence type="ECO:0000256" key="2">
    <source>
        <dbReference type="ARBA" id="ARBA00023002"/>
    </source>
</evidence>
<comment type="cofactor">
    <cofactor evidence="1">
        <name>Fe(3+)</name>
        <dbReference type="ChEBI" id="CHEBI:29034"/>
    </cofactor>
</comment>
<dbReference type="Pfam" id="PF21349">
    <property type="entry name" value="RUBY_RBDX"/>
    <property type="match status" value="2"/>
</dbReference>
<organism evidence="4 5">
    <name type="scientific">Desulforamulus ferrireducens</name>
    <dbReference type="NCBI Taxonomy" id="1833852"/>
    <lineage>
        <taxon>Bacteria</taxon>
        <taxon>Bacillati</taxon>
        <taxon>Bacillota</taxon>
        <taxon>Clostridia</taxon>
        <taxon>Eubacteriales</taxon>
        <taxon>Peptococcaceae</taxon>
        <taxon>Desulforamulus</taxon>
    </lineage>
</organism>
<protein>
    <submittedName>
        <fullName evidence="4">Flavin reductase</fullName>
    </submittedName>
</protein>
<proteinExistence type="predicted"/>
<dbReference type="SMART" id="SM00903">
    <property type="entry name" value="Flavin_Reduct"/>
    <property type="match status" value="1"/>
</dbReference>
<dbReference type="GO" id="GO:0010181">
    <property type="term" value="F:FMN binding"/>
    <property type="evidence" value="ECO:0007669"/>
    <property type="project" value="InterPro"/>
</dbReference>
<keyword evidence="5" id="KW-1185">Reference proteome</keyword>
<dbReference type="Gene3D" id="2.20.28.10">
    <property type="match status" value="2"/>
</dbReference>
<dbReference type="Pfam" id="PF01613">
    <property type="entry name" value="Flavin_Reduct"/>
    <property type="match status" value="1"/>
</dbReference>
<reference evidence="4 5" key="1">
    <citation type="journal article" date="2016" name="Int. J. Syst. Evol. Microbiol.">
        <title>Desulfotomaculum ferrireducens sp. nov., a moderately thermophilic sulfate-reducing and dissimilatory Fe(III)-reducing bacterium isolated from compost.</title>
        <authorList>
            <person name="Yang G."/>
            <person name="Guo J."/>
            <person name="Zhuang L."/>
            <person name="Yuan Y."/>
            <person name="Zhou S."/>
        </authorList>
    </citation>
    <scope>NUCLEOTIDE SEQUENCE [LARGE SCALE GENOMIC DNA]</scope>
    <source>
        <strain evidence="4 5">GSS09</strain>
    </source>
</reference>
<dbReference type="OrthoDB" id="9799749at2"/>
<evidence type="ECO:0000256" key="1">
    <source>
        <dbReference type="ARBA" id="ARBA00001965"/>
    </source>
</evidence>
<dbReference type="GO" id="GO:0042602">
    <property type="term" value="F:riboflavin reductase (NADPH) activity"/>
    <property type="evidence" value="ECO:0007669"/>
    <property type="project" value="TreeGrafter"/>
</dbReference>
<feature type="domain" description="Rubredoxin-like" evidence="3">
    <location>
        <begin position="1"/>
        <end position="35"/>
    </location>
</feature>
<dbReference type="PANTHER" id="PTHR30466">
    <property type="entry name" value="FLAVIN REDUCTASE"/>
    <property type="match status" value="1"/>
</dbReference>
<gene>
    <name evidence="4" type="ORF">B0537_12705</name>
</gene>
<dbReference type="PANTHER" id="PTHR30466:SF1">
    <property type="entry name" value="FMN REDUCTASE (NADH) RUTF"/>
    <property type="match status" value="1"/>
</dbReference>
<dbReference type="InterPro" id="IPR012349">
    <property type="entry name" value="Split_barrel_FMN-bd"/>
</dbReference>
<feature type="domain" description="Rubredoxin-like" evidence="3">
    <location>
        <begin position="208"/>
        <end position="242"/>
    </location>
</feature>
<dbReference type="KEGG" id="dfg:B0537_12705"/>
<evidence type="ECO:0000313" key="4">
    <source>
        <dbReference type="EMBL" id="AQS59869.1"/>
    </source>
</evidence>
<dbReference type="GO" id="GO:0005506">
    <property type="term" value="F:iron ion binding"/>
    <property type="evidence" value="ECO:0007669"/>
    <property type="project" value="InterPro"/>
</dbReference>
<dbReference type="RefSeq" id="WP_077714912.1">
    <property type="nucleotide sequence ID" value="NZ_CP019698.1"/>
</dbReference>
<dbReference type="PROSITE" id="PS50903">
    <property type="entry name" value="RUBREDOXIN_LIKE"/>
    <property type="match status" value="2"/>
</dbReference>
<dbReference type="EMBL" id="CP019698">
    <property type="protein sequence ID" value="AQS59869.1"/>
    <property type="molecule type" value="Genomic_DNA"/>
</dbReference>